<evidence type="ECO:0008006" key="3">
    <source>
        <dbReference type="Google" id="ProtNLM"/>
    </source>
</evidence>
<dbReference type="InterPro" id="IPR013321">
    <property type="entry name" value="Arc_rbn_hlx_hlx"/>
</dbReference>
<proteinExistence type="predicted"/>
<dbReference type="SUPFAM" id="SSF47598">
    <property type="entry name" value="Ribbon-helix-helix"/>
    <property type="match status" value="1"/>
</dbReference>
<organism evidence="1 2">
    <name type="scientific">Sporomusa ovata</name>
    <dbReference type="NCBI Taxonomy" id="2378"/>
    <lineage>
        <taxon>Bacteria</taxon>
        <taxon>Bacillati</taxon>
        <taxon>Bacillota</taxon>
        <taxon>Negativicutes</taxon>
        <taxon>Selenomonadales</taxon>
        <taxon>Sporomusaceae</taxon>
        <taxon>Sporomusa</taxon>
    </lineage>
</organism>
<sequence length="59" mass="7068">MATDKRQFTLRLQEENFLKIKFLADKDRRSIAMEIEYILEQYVAEYECKHGKINLEGAE</sequence>
<accession>A0A0U1L4T3</accession>
<dbReference type="RefSeq" id="WP_021170131.1">
    <property type="nucleotide sequence ID" value="NZ_CTRP01000014.1"/>
</dbReference>
<keyword evidence="2" id="KW-1185">Reference proteome</keyword>
<dbReference type="EMBL" id="CTRP01000014">
    <property type="protein sequence ID" value="CQR74123.1"/>
    <property type="molecule type" value="Genomic_DNA"/>
</dbReference>
<reference evidence="2" key="1">
    <citation type="submission" date="2015-03" db="EMBL/GenBank/DDBJ databases">
        <authorList>
            <person name="Nijsse Bart"/>
        </authorList>
    </citation>
    <scope>NUCLEOTIDE SEQUENCE [LARGE SCALE GENOMIC DNA]</scope>
</reference>
<dbReference type="Proteomes" id="UP000049855">
    <property type="component" value="Unassembled WGS sequence"/>
</dbReference>
<dbReference type="Gene3D" id="1.10.1220.10">
    <property type="entry name" value="Met repressor-like"/>
    <property type="match status" value="1"/>
</dbReference>
<gene>
    <name evidence="1" type="ORF">SpAn4DRAFT_0585</name>
</gene>
<protein>
    <recommendedName>
        <fullName evidence="3">Arc-like DNA binding domain-containing protein</fullName>
    </recommendedName>
</protein>
<evidence type="ECO:0000313" key="2">
    <source>
        <dbReference type="Proteomes" id="UP000049855"/>
    </source>
</evidence>
<evidence type="ECO:0000313" key="1">
    <source>
        <dbReference type="EMBL" id="CQR74123.1"/>
    </source>
</evidence>
<dbReference type="InterPro" id="IPR010985">
    <property type="entry name" value="Ribbon_hlx_hlx"/>
</dbReference>
<dbReference type="GO" id="GO:0006355">
    <property type="term" value="P:regulation of DNA-templated transcription"/>
    <property type="evidence" value="ECO:0007669"/>
    <property type="project" value="InterPro"/>
</dbReference>
<dbReference type="AlphaFoldDB" id="A0A0U1L4T3"/>
<name>A0A0U1L4T3_9FIRM</name>